<evidence type="ECO:0008006" key="4">
    <source>
        <dbReference type="Google" id="ProtNLM"/>
    </source>
</evidence>
<evidence type="ECO:0000313" key="3">
    <source>
        <dbReference type="Proteomes" id="UP000334019"/>
    </source>
</evidence>
<proteinExistence type="predicted"/>
<dbReference type="KEGG" id="atq:GH723_16870"/>
<keyword evidence="3" id="KW-1185">Reference proteome</keyword>
<dbReference type="EMBL" id="CP045851">
    <property type="protein sequence ID" value="QGG96634.1"/>
    <property type="molecule type" value="Genomic_DNA"/>
</dbReference>
<reference evidence="2 3" key="1">
    <citation type="submission" date="2019-11" db="EMBL/GenBank/DDBJ databases">
        <authorList>
            <person name="He Y."/>
        </authorList>
    </citation>
    <scope>NUCLEOTIDE SEQUENCE [LARGE SCALE GENOMIC DNA]</scope>
    <source>
        <strain evidence="2 3">SCSIO 58843</strain>
    </source>
</reference>
<gene>
    <name evidence="2" type="ORF">GH723_16870</name>
</gene>
<protein>
    <recommendedName>
        <fullName evidence="4">GNAT family N-acetyltransferase</fullName>
    </recommendedName>
</protein>
<feature type="region of interest" description="Disordered" evidence="1">
    <location>
        <begin position="198"/>
        <end position="217"/>
    </location>
</feature>
<sequence length="217" mass="24530">MRVTIENVIDEPTTERFLELYRAAFDPLQGLAASRQALTDDEFREEMELESVLKFVGWDRREQPVAMAVINTDLDTVPWISPEFWRRQYPEQAARGAIHYYGALLVSPTVRGGLWAYRMLRETVRYTASHHAVAAFDCCRHNIEEVQLPKLIAEVARPLCHFDTEQVDVQAYYAYPTYGLREAPAEIDLRDATVAAQAAEEAAPSAAEQAPQVSGRG</sequence>
<name>A0A5Q2RMD4_9ACTN</name>
<organism evidence="2 3">
    <name type="scientific">Actinomarinicola tropica</name>
    <dbReference type="NCBI Taxonomy" id="2789776"/>
    <lineage>
        <taxon>Bacteria</taxon>
        <taxon>Bacillati</taxon>
        <taxon>Actinomycetota</taxon>
        <taxon>Acidimicrobiia</taxon>
        <taxon>Acidimicrobiales</taxon>
        <taxon>Iamiaceae</taxon>
        <taxon>Actinomarinicola</taxon>
    </lineage>
</organism>
<dbReference type="RefSeq" id="WP_153760738.1">
    <property type="nucleotide sequence ID" value="NZ_CP045851.1"/>
</dbReference>
<dbReference type="Proteomes" id="UP000334019">
    <property type="component" value="Chromosome"/>
</dbReference>
<evidence type="ECO:0000313" key="2">
    <source>
        <dbReference type="EMBL" id="QGG96634.1"/>
    </source>
</evidence>
<accession>A0A5Q2RMD4</accession>
<dbReference type="AlphaFoldDB" id="A0A5Q2RMD4"/>
<evidence type="ECO:0000256" key="1">
    <source>
        <dbReference type="SAM" id="MobiDB-lite"/>
    </source>
</evidence>